<dbReference type="Gene3D" id="3.40.50.2000">
    <property type="entry name" value="Glycogen Phosphorylase B"/>
    <property type="match status" value="2"/>
</dbReference>
<organism evidence="3 4">
    <name type="scientific">Oryzicola mucosus</name>
    <dbReference type="NCBI Taxonomy" id="2767425"/>
    <lineage>
        <taxon>Bacteria</taxon>
        <taxon>Pseudomonadati</taxon>
        <taxon>Pseudomonadota</taxon>
        <taxon>Alphaproteobacteria</taxon>
        <taxon>Hyphomicrobiales</taxon>
        <taxon>Phyllobacteriaceae</taxon>
        <taxon>Oryzicola</taxon>
    </lineage>
</organism>
<dbReference type="SUPFAM" id="SSF53756">
    <property type="entry name" value="UDP-Glycosyltransferase/glycogen phosphorylase"/>
    <property type="match status" value="1"/>
</dbReference>
<feature type="domain" description="Glycosyl transferase family 1" evidence="1">
    <location>
        <begin position="198"/>
        <end position="363"/>
    </location>
</feature>
<dbReference type="PANTHER" id="PTHR45947">
    <property type="entry name" value="SULFOQUINOVOSYL TRANSFERASE SQD2"/>
    <property type="match status" value="1"/>
</dbReference>
<comment type="caution">
    <text evidence="3">The sequence shown here is derived from an EMBL/GenBank/DDBJ whole genome shotgun (WGS) entry which is preliminary data.</text>
</comment>
<dbReference type="InterPro" id="IPR050194">
    <property type="entry name" value="Glycosyltransferase_grp1"/>
</dbReference>
<keyword evidence="4" id="KW-1185">Reference proteome</keyword>
<reference evidence="3" key="1">
    <citation type="submission" date="2020-09" db="EMBL/GenBank/DDBJ databases">
        <title>Genome seq and assembly of Tianweitania sp.</title>
        <authorList>
            <person name="Chhetri G."/>
        </authorList>
    </citation>
    <scope>NUCLEOTIDE SEQUENCE</scope>
    <source>
        <strain evidence="3">Rool2</strain>
    </source>
</reference>
<dbReference type="Pfam" id="PF00534">
    <property type="entry name" value="Glycos_transf_1"/>
    <property type="match status" value="1"/>
</dbReference>
<dbReference type="AlphaFoldDB" id="A0A8J6PWR4"/>
<dbReference type="CDD" id="cd03801">
    <property type="entry name" value="GT4_PimA-like"/>
    <property type="match status" value="1"/>
</dbReference>
<sequence>MNVMPRAVRQPKLMIATRVFGAAGQPWMWRQVVGFQGFRKEIVYWERQNADTQPTPDVREHLIPGKLAPYHNDGRWLYRSRAIFNGSFYAAIGDERMRLRELFRRDRPDVMLCNFGDIAMRLLPTAGEAGIPVVAYFHGDFSFIANRWYRWSLYRCIDDFAAVVVVTHAERDWLIQHGMPADKIHYIPCGAPTDIFQPIPEKPDDLLRFVMVSRLSEEKGCDVSITAFARVAAKHPKARLSIFGDGVERDALKALVDKLGIRGRVTFHGFIDEARLAEQLPKHDVFIQHSRIKEGSPVSIIEAMACGLPVVATRIGGIADQVVPGETGFLLSPGDLDGMATSMQRLASDASLRRSMGGAARNRAVTHHDAATQTQKLGRLLMEVALAEKARPGVPA</sequence>
<evidence type="ECO:0000259" key="1">
    <source>
        <dbReference type="Pfam" id="PF00534"/>
    </source>
</evidence>
<name>A0A8J6PWR4_9HYPH</name>
<dbReference type="InterPro" id="IPR001296">
    <property type="entry name" value="Glyco_trans_1"/>
</dbReference>
<dbReference type="Proteomes" id="UP000643405">
    <property type="component" value="Unassembled WGS sequence"/>
</dbReference>
<protein>
    <submittedName>
        <fullName evidence="3">Glycosyltransferase family 4 protein</fullName>
    </submittedName>
</protein>
<dbReference type="GO" id="GO:0016757">
    <property type="term" value="F:glycosyltransferase activity"/>
    <property type="evidence" value="ECO:0007669"/>
    <property type="project" value="InterPro"/>
</dbReference>
<feature type="domain" description="Glycosyltransferase subfamily 4-like N-terminal" evidence="2">
    <location>
        <begin position="92"/>
        <end position="194"/>
    </location>
</feature>
<dbReference type="EMBL" id="JACVVX010000004">
    <property type="protein sequence ID" value="MBD0415658.1"/>
    <property type="molecule type" value="Genomic_DNA"/>
</dbReference>
<dbReference type="InterPro" id="IPR028098">
    <property type="entry name" value="Glyco_trans_4-like_N"/>
</dbReference>
<accession>A0A8J6PWR4</accession>
<evidence type="ECO:0000259" key="2">
    <source>
        <dbReference type="Pfam" id="PF13439"/>
    </source>
</evidence>
<gene>
    <name evidence="3" type="ORF">ICI42_13420</name>
</gene>
<evidence type="ECO:0000313" key="3">
    <source>
        <dbReference type="EMBL" id="MBD0415658.1"/>
    </source>
</evidence>
<dbReference type="PANTHER" id="PTHR45947:SF3">
    <property type="entry name" value="SULFOQUINOVOSYL TRANSFERASE SQD2"/>
    <property type="match status" value="1"/>
</dbReference>
<proteinExistence type="predicted"/>
<evidence type="ECO:0000313" key="4">
    <source>
        <dbReference type="Proteomes" id="UP000643405"/>
    </source>
</evidence>
<dbReference type="Pfam" id="PF13439">
    <property type="entry name" value="Glyco_transf_4"/>
    <property type="match status" value="1"/>
</dbReference>
<dbReference type="RefSeq" id="WP_188165110.1">
    <property type="nucleotide sequence ID" value="NZ_JACVVX010000004.1"/>
</dbReference>